<dbReference type="AlphaFoldDB" id="A0A328XPG0"/>
<dbReference type="OrthoDB" id="6169506at2"/>
<dbReference type="Proteomes" id="UP000249700">
    <property type="component" value="Unassembled WGS sequence"/>
</dbReference>
<dbReference type="RefSeq" id="WP_112055003.1">
    <property type="nucleotide sequence ID" value="NZ_QLSX01000006.1"/>
</dbReference>
<comment type="caution">
    <text evidence="1">The sequence shown here is derived from an EMBL/GenBank/DDBJ whole genome shotgun (WGS) entry which is preliminary data.</text>
</comment>
<protein>
    <submittedName>
        <fullName evidence="1">Uncharacterized protein</fullName>
    </submittedName>
</protein>
<proteinExistence type="predicted"/>
<organism evidence="1 2">
    <name type="scientific">Onishia taeanensis</name>
    <dbReference type="NCBI Taxonomy" id="284577"/>
    <lineage>
        <taxon>Bacteria</taxon>
        <taxon>Pseudomonadati</taxon>
        <taxon>Pseudomonadota</taxon>
        <taxon>Gammaproteobacteria</taxon>
        <taxon>Oceanospirillales</taxon>
        <taxon>Halomonadaceae</taxon>
        <taxon>Onishia</taxon>
    </lineage>
</organism>
<accession>A0A328XPG0</accession>
<dbReference type="EMBL" id="QLSX01000006">
    <property type="protein sequence ID" value="RAR60811.1"/>
    <property type="molecule type" value="Genomic_DNA"/>
</dbReference>
<reference evidence="1 2" key="1">
    <citation type="submission" date="2018-06" db="EMBL/GenBank/DDBJ databases">
        <title>Comparative analysis of microorganisms from saline springs in Andes Mountain Range, Colombia.</title>
        <authorList>
            <person name="Rubin E."/>
        </authorList>
    </citation>
    <scope>NUCLEOTIDE SEQUENCE [LARGE SCALE GENOMIC DNA]</scope>
    <source>
        <strain evidence="1 2">USBA-857</strain>
    </source>
</reference>
<evidence type="ECO:0000313" key="1">
    <source>
        <dbReference type="EMBL" id="RAR60811.1"/>
    </source>
</evidence>
<name>A0A328XPG0_9GAMM</name>
<gene>
    <name evidence="1" type="ORF">BCL93_10616</name>
</gene>
<evidence type="ECO:0000313" key="2">
    <source>
        <dbReference type="Proteomes" id="UP000249700"/>
    </source>
</evidence>
<sequence>MERVLLGAGPHESYIIMCSCGAIEVTREPREWRRFTPYHHSVRCYCEECGEINSMEILEENFDGSGAQAVLQAMDAASGSTMPPAALVTRDNVIVAFPGAGRDADMPK</sequence>